<dbReference type="InterPro" id="IPR020846">
    <property type="entry name" value="MFS_dom"/>
</dbReference>
<accession>A0A849A8G5</accession>
<dbReference type="Gene3D" id="1.20.1250.20">
    <property type="entry name" value="MFS general substrate transporter like domains"/>
    <property type="match status" value="1"/>
</dbReference>
<dbReference type="Pfam" id="PF05977">
    <property type="entry name" value="MFS_3"/>
    <property type="match status" value="1"/>
</dbReference>
<protein>
    <submittedName>
        <fullName evidence="10">MFS transporter</fullName>
    </submittedName>
</protein>
<dbReference type="GO" id="GO:0005886">
    <property type="term" value="C:plasma membrane"/>
    <property type="evidence" value="ECO:0007669"/>
    <property type="project" value="UniProtKB-SubCell"/>
</dbReference>
<dbReference type="PROSITE" id="PS50850">
    <property type="entry name" value="MFS"/>
    <property type="match status" value="1"/>
</dbReference>
<dbReference type="CDD" id="cd06173">
    <property type="entry name" value="MFS_MefA_like"/>
    <property type="match status" value="1"/>
</dbReference>
<keyword evidence="3" id="KW-1003">Cell membrane</keyword>
<keyword evidence="4 8" id="KW-0812">Transmembrane</keyword>
<feature type="transmembrane region" description="Helical" evidence="8">
    <location>
        <begin position="146"/>
        <end position="162"/>
    </location>
</feature>
<dbReference type="Proteomes" id="UP000562984">
    <property type="component" value="Unassembled WGS sequence"/>
</dbReference>
<evidence type="ECO:0000313" key="11">
    <source>
        <dbReference type="Proteomes" id="UP000562984"/>
    </source>
</evidence>
<feature type="transmembrane region" description="Helical" evidence="8">
    <location>
        <begin position="214"/>
        <end position="232"/>
    </location>
</feature>
<keyword evidence="6 8" id="KW-0472">Membrane</keyword>
<feature type="transmembrane region" description="Helical" evidence="8">
    <location>
        <begin position="263"/>
        <end position="292"/>
    </location>
</feature>
<feature type="compositionally biased region" description="Basic and acidic residues" evidence="7">
    <location>
        <begin position="21"/>
        <end position="37"/>
    </location>
</feature>
<dbReference type="PANTHER" id="PTHR23513">
    <property type="entry name" value="INTEGRAL MEMBRANE EFFLUX PROTEIN-RELATED"/>
    <property type="match status" value="1"/>
</dbReference>
<sequence length="516" mass="54939">MDQSAGQGSERATRADGPPAAKDRKDSGSTNSDDRPAAEPATGGTFRSLRIRNYRLYFTGNVICQTGTWMNRVAQDWLVLQLTNDDPVALGIATALQFGPTLLLSAWAGTIADRVDKRVLLRWIQVVLGAAGVTLGILAWTHAAHIMHVYIACLVVGIAAAFDGPVRQAFVSELVPSRDLTNAVALNSLGFNGARIVGPAIAGLLIAAVDTGPVMTFAGLSYIAVIVSLILINPAELRRSPPAPRRKGQTREGLRYVLRRPDLMLVMVLVFMVATFGMNFQVTLAIVARIVFGLDADSYGLLSTAIAIGALLGALLSARRSRIPRQRLLLGTALGFGILEAILGFVHSYVLLAILLIPTGMLMLSFVNAANSMVQLTTTPSMRGRVMGIYTLAFLGGAPFYSPLIGVLAEHFGGGAPLVIGGVLSAGAALVLGGWLLRTKDVRFQVRVAPVPHVHLQNAAVDGDDDEHLSESVAHSLQRIGGGARRSVRPAVRAARRARSAGRRIARRPGARRGRR</sequence>
<evidence type="ECO:0000256" key="6">
    <source>
        <dbReference type="ARBA" id="ARBA00023136"/>
    </source>
</evidence>
<evidence type="ECO:0000256" key="3">
    <source>
        <dbReference type="ARBA" id="ARBA00022475"/>
    </source>
</evidence>
<feature type="transmembrane region" description="Helical" evidence="8">
    <location>
        <begin position="386"/>
        <end position="409"/>
    </location>
</feature>
<evidence type="ECO:0000256" key="2">
    <source>
        <dbReference type="ARBA" id="ARBA00022448"/>
    </source>
</evidence>
<feature type="transmembrane region" description="Helical" evidence="8">
    <location>
        <begin position="120"/>
        <end position="140"/>
    </location>
</feature>
<organism evidence="10 11">
    <name type="scientific">Nakamurella aerolata</name>
    <dbReference type="NCBI Taxonomy" id="1656892"/>
    <lineage>
        <taxon>Bacteria</taxon>
        <taxon>Bacillati</taxon>
        <taxon>Actinomycetota</taxon>
        <taxon>Actinomycetes</taxon>
        <taxon>Nakamurellales</taxon>
        <taxon>Nakamurellaceae</taxon>
        <taxon>Nakamurella</taxon>
    </lineage>
</organism>
<feature type="domain" description="Major facilitator superfamily (MFS) profile" evidence="9">
    <location>
        <begin position="45"/>
        <end position="440"/>
    </location>
</feature>
<comment type="caution">
    <text evidence="10">The sequence shown here is derived from an EMBL/GenBank/DDBJ whole genome shotgun (WGS) entry which is preliminary data.</text>
</comment>
<feature type="transmembrane region" description="Helical" evidence="8">
    <location>
        <begin position="298"/>
        <end position="316"/>
    </location>
</feature>
<evidence type="ECO:0000259" key="9">
    <source>
        <dbReference type="PROSITE" id="PS50850"/>
    </source>
</evidence>
<dbReference type="EMBL" id="JABEND010000003">
    <property type="protein sequence ID" value="NNG35371.1"/>
    <property type="molecule type" value="Genomic_DNA"/>
</dbReference>
<feature type="transmembrane region" description="Helical" evidence="8">
    <location>
        <begin position="328"/>
        <end position="346"/>
    </location>
</feature>
<name>A0A849A8G5_9ACTN</name>
<keyword evidence="5 8" id="KW-1133">Transmembrane helix</keyword>
<evidence type="ECO:0000313" key="10">
    <source>
        <dbReference type="EMBL" id="NNG35371.1"/>
    </source>
</evidence>
<feature type="region of interest" description="Disordered" evidence="7">
    <location>
        <begin position="1"/>
        <end position="43"/>
    </location>
</feature>
<feature type="transmembrane region" description="Helical" evidence="8">
    <location>
        <begin position="88"/>
        <end position="108"/>
    </location>
</feature>
<dbReference type="GO" id="GO:0022857">
    <property type="term" value="F:transmembrane transporter activity"/>
    <property type="evidence" value="ECO:0007669"/>
    <property type="project" value="InterPro"/>
</dbReference>
<dbReference type="AlphaFoldDB" id="A0A849A8G5"/>
<reference evidence="10 11" key="1">
    <citation type="submission" date="2020-05" db="EMBL/GenBank/DDBJ databases">
        <title>Nakamurella sp. DB0629 isolated from air conditioner.</title>
        <authorList>
            <person name="Kim D.H."/>
            <person name="Kim D.-U."/>
        </authorList>
    </citation>
    <scope>NUCLEOTIDE SEQUENCE [LARGE SCALE GENOMIC DNA]</scope>
    <source>
        <strain evidence="10 11">DB0629</strain>
    </source>
</reference>
<keyword evidence="2" id="KW-0813">Transport</keyword>
<evidence type="ECO:0000256" key="5">
    <source>
        <dbReference type="ARBA" id="ARBA00022989"/>
    </source>
</evidence>
<dbReference type="PANTHER" id="PTHR23513:SF11">
    <property type="entry name" value="STAPHYLOFERRIN A TRANSPORTER"/>
    <property type="match status" value="1"/>
</dbReference>
<dbReference type="SUPFAM" id="SSF103473">
    <property type="entry name" value="MFS general substrate transporter"/>
    <property type="match status" value="1"/>
</dbReference>
<evidence type="ECO:0000256" key="8">
    <source>
        <dbReference type="SAM" id="Phobius"/>
    </source>
</evidence>
<feature type="transmembrane region" description="Helical" evidence="8">
    <location>
        <begin position="183"/>
        <end position="208"/>
    </location>
</feature>
<dbReference type="InterPro" id="IPR010290">
    <property type="entry name" value="TM_effector"/>
</dbReference>
<proteinExistence type="predicted"/>
<comment type="subcellular location">
    <subcellularLocation>
        <location evidence="1">Cell membrane</location>
        <topology evidence="1">Multi-pass membrane protein</topology>
    </subcellularLocation>
</comment>
<evidence type="ECO:0000256" key="7">
    <source>
        <dbReference type="SAM" id="MobiDB-lite"/>
    </source>
</evidence>
<keyword evidence="11" id="KW-1185">Reference proteome</keyword>
<evidence type="ECO:0000256" key="4">
    <source>
        <dbReference type="ARBA" id="ARBA00022692"/>
    </source>
</evidence>
<evidence type="ECO:0000256" key="1">
    <source>
        <dbReference type="ARBA" id="ARBA00004651"/>
    </source>
</evidence>
<gene>
    <name evidence="10" type="ORF">HKD39_06520</name>
</gene>
<dbReference type="InterPro" id="IPR036259">
    <property type="entry name" value="MFS_trans_sf"/>
</dbReference>
<feature type="transmembrane region" description="Helical" evidence="8">
    <location>
        <begin position="415"/>
        <end position="437"/>
    </location>
</feature>
<feature type="transmembrane region" description="Helical" evidence="8">
    <location>
        <begin position="352"/>
        <end position="374"/>
    </location>
</feature>